<reference evidence="6" key="1">
    <citation type="submission" date="2020-02" db="EMBL/GenBank/DDBJ databases">
        <authorList>
            <person name="Meier V. D."/>
        </authorList>
    </citation>
    <scope>NUCLEOTIDE SEQUENCE</scope>
    <source>
        <strain evidence="6">AVDCRST_MAG60</strain>
    </source>
</reference>
<dbReference type="InterPro" id="IPR003333">
    <property type="entry name" value="CMAS"/>
</dbReference>
<dbReference type="EMBL" id="CADCUN010000142">
    <property type="protein sequence ID" value="CAA9387641.1"/>
    <property type="molecule type" value="Genomic_DNA"/>
</dbReference>
<dbReference type="PANTHER" id="PTHR43667">
    <property type="entry name" value="CYCLOPROPANE-FATTY-ACYL-PHOSPHOLIPID SYNTHASE"/>
    <property type="match status" value="1"/>
</dbReference>
<dbReference type="InterPro" id="IPR029063">
    <property type="entry name" value="SAM-dependent_MTases_sf"/>
</dbReference>
<dbReference type="AlphaFoldDB" id="A0A6J4NJE9"/>
<organism evidence="6">
    <name type="scientific">uncultured Nocardioides sp</name>
    <dbReference type="NCBI Taxonomy" id="198441"/>
    <lineage>
        <taxon>Bacteria</taxon>
        <taxon>Bacillati</taxon>
        <taxon>Actinomycetota</taxon>
        <taxon>Actinomycetes</taxon>
        <taxon>Propionibacteriales</taxon>
        <taxon>Nocardioidaceae</taxon>
        <taxon>Nocardioides</taxon>
        <taxon>environmental samples</taxon>
    </lineage>
</organism>
<sequence length="477" mass="51948">MTDLQSRPGEDPTAGLIAPVVAVPPVADPILGDAASRLPALEPVATGPRTAVSAAIARRLFTAAIRRLDVLVEEAPNSRGVGRIFGRGGPRMVIHRPEEFYARVGRDGLIGFGEAYLTGAWDADDLAEFLTIPAARIATLIPEPLQRARAFVTHRTPGHQRSTTDNSQANIAHHYDLSNELFALFLDETLSYSSALFPTPLATGSQGAGHVVASAPEGADVVVDTQALVHSADFAEAQGRKIERLLDEAGVTAGTRVLEIGTGWGELAIRAARRGASVHSITLSVEQLELAEQRVATAGLSDHVHIELKDYRALAEPECAAAYDAIVSVEMIEAVGHEFWGTYFRTIDHALAPGGRLAIQAITMPHDRMLATQGTQTWINKYVFPGGFLPSVQVIDEITHEQTALRRTGLLELGTHYAETLRRWDERFLAQRDAVLSLGFDELFMRMWHFYLEYSRAGFASGYLNVQQLTFVKDGAR</sequence>
<evidence type="ECO:0000256" key="1">
    <source>
        <dbReference type="ARBA" id="ARBA00010815"/>
    </source>
</evidence>
<evidence type="ECO:0000256" key="4">
    <source>
        <dbReference type="ARBA" id="ARBA00022691"/>
    </source>
</evidence>
<dbReference type="PIRSF" id="PIRSF003085">
    <property type="entry name" value="CMAS"/>
    <property type="match status" value="1"/>
</dbReference>
<dbReference type="CDD" id="cd02440">
    <property type="entry name" value="AdoMet_MTases"/>
    <property type="match status" value="1"/>
</dbReference>
<keyword evidence="3 6" id="KW-0808">Transferase</keyword>
<keyword evidence="4" id="KW-0949">S-adenosyl-L-methionine</keyword>
<dbReference type="GO" id="GO:0008168">
    <property type="term" value="F:methyltransferase activity"/>
    <property type="evidence" value="ECO:0007669"/>
    <property type="project" value="UniProtKB-KW"/>
</dbReference>
<comment type="similarity">
    <text evidence="1">Belongs to the CFA/CMAS family.</text>
</comment>
<evidence type="ECO:0000256" key="5">
    <source>
        <dbReference type="ARBA" id="ARBA00023098"/>
    </source>
</evidence>
<dbReference type="GO" id="GO:0032259">
    <property type="term" value="P:methylation"/>
    <property type="evidence" value="ECO:0007669"/>
    <property type="project" value="UniProtKB-KW"/>
</dbReference>
<protein>
    <submittedName>
        <fullName evidence="6">S-adenosyl-L-methionine dependent methyltransferase, similar to cyclopropane-fatty-acyl-phospholipid synthase</fullName>
    </submittedName>
</protein>
<dbReference type="GO" id="GO:0008610">
    <property type="term" value="P:lipid biosynthetic process"/>
    <property type="evidence" value="ECO:0007669"/>
    <property type="project" value="InterPro"/>
</dbReference>
<dbReference type="SUPFAM" id="SSF53335">
    <property type="entry name" value="S-adenosyl-L-methionine-dependent methyltransferases"/>
    <property type="match status" value="1"/>
</dbReference>
<evidence type="ECO:0000256" key="3">
    <source>
        <dbReference type="ARBA" id="ARBA00022679"/>
    </source>
</evidence>
<dbReference type="Gene3D" id="3.40.50.150">
    <property type="entry name" value="Vaccinia Virus protein VP39"/>
    <property type="match status" value="1"/>
</dbReference>
<accession>A0A6J4NJE9</accession>
<dbReference type="InterPro" id="IPR050723">
    <property type="entry name" value="CFA/CMAS"/>
</dbReference>
<evidence type="ECO:0000313" key="6">
    <source>
        <dbReference type="EMBL" id="CAA9387641.1"/>
    </source>
</evidence>
<gene>
    <name evidence="6" type="ORF">AVDCRST_MAG60-1333</name>
</gene>
<keyword evidence="2 6" id="KW-0489">Methyltransferase</keyword>
<proteinExistence type="inferred from homology"/>
<dbReference type="Pfam" id="PF02353">
    <property type="entry name" value="CMAS"/>
    <property type="match status" value="1"/>
</dbReference>
<evidence type="ECO:0000256" key="2">
    <source>
        <dbReference type="ARBA" id="ARBA00022603"/>
    </source>
</evidence>
<keyword evidence="5" id="KW-0443">Lipid metabolism</keyword>
<dbReference type="PANTHER" id="PTHR43667:SF2">
    <property type="entry name" value="FATTY ACID C-METHYL TRANSFERASE"/>
    <property type="match status" value="1"/>
</dbReference>
<name>A0A6J4NJE9_9ACTN</name>